<keyword evidence="5 9" id="KW-0067">ATP-binding</keyword>
<evidence type="ECO:0000259" key="8">
    <source>
        <dbReference type="PROSITE" id="PS50893"/>
    </source>
</evidence>
<gene>
    <name evidence="9" type="ordered locus">CTC_01702</name>
</gene>
<dbReference type="Proteomes" id="UP000001412">
    <property type="component" value="Chromosome"/>
</dbReference>
<keyword evidence="2" id="KW-1003">Cell membrane</keyword>
<dbReference type="SUPFAM" id="SSF52540">
    <property type="entry name" value="P-loop containing nucleoside triphosphate hydrolases"/>
    <property type="match status" value="1"/>
</dbReference>
<proteinExistence type="predicted"/>
<dbReference type="GO" id="GO:0016887">
    <property type="term" value="F:ATP hydrolysis activity"/>
    <property type="evidence" value="ECO:0007669"/>
    <property type="project" value="InterPro"/>
</dbReference>
<dbReference type="FunFam" id="3.40.50.300:FF:000042">
    <property type="entry name" value="Maltose/maltodextrin ABC transporter, ATP-binding protein"/>
    <property type="match status" value="1"/>
</dbReference>
<evidence type="ECO:0000256" key="4">
    <source>
        <dbReference type="ARBA" id="ARBA00022741"/>
    </source>
</evidence>
<evidence type="ECO:0000256" key="3">
    <source>
        <dbReference type="ARBA" id="ARBA00022519"/>
    </source>
</evidence>
<dbReference type="GeneID" id="24253883"/>
<feature type="domain" description="ABC transporter" evidence="8">
    <location>
        <begin position="4"/>
        <end position="234"/>
    </location>
</feature>
<keyword evidence="7" id="KW-0472">Membrane</keyword>
<evidence type="ECO:0000256" key="6">
    <source>
        <dbReference type="ARBA" id="ARBA00022967"/>
    </source>
</evidence>
<evidence type="ECO:0000256" key="1">
    <source>
        <dbReference type="ARBA" id="ARBA00022448"/>
    </source>
</evidence>
<dbReference type="OrthoDB" id="9802264at2"/>
<dbReference type="EMBL" id="AE015927">
    <property type="protein sequence ID" value="AAO36237.1"/>
    <property type="molecule type" value="Genomic_DNA"/>
</dbReference>
<dbReference type="InterPro" id="IPR027417">
    <property type="entry name" value="P-loop_NTPase"/>
</dbReference>
<reference evidence="9 10" key="1">
    <citation type="journal article" date="2003" name="Proc. Natl. Acad. Sci. U.S.A.">
        <title>The genome sequence of Clostridium tetani, the causative agent of tetanus disease.</title>
        <authorList>
            <person name="Brueggemann H."/>
            <person name="Baumer S."/>
            <person name="Fricke W.F."/>
            <person name="Wiezer A."/>
            <person name="Liesegang H."/>
            <person name="Decker I."/>
            <person name="Herzberg C."/>
            <person name="Martinez-Arias R."/>
            <person name="Merkl R."/>
            <person name="Henne A."/>
            <person name="Gottschalk G."/>
        </authorList>
    </citation>
    <scope>NUCLEOTIDE SEQUENCE [LARGE SCALE GENOMIC DNA]</scope>
    <source>
        <strain evidence="10">Massachusetts / E88</strain>
    </source>
</reference>
<keyword evidence="1" id="KW-0813">Transport</keyword>
<dbReference type="GO" id="GO:0043190">
    <property type="term" value="C:ATP-binding cassette (ABC) transporter complex"/>
    <property type="evidence" value="ECO:0007669"/>
    <property type="project" value="UniProtKB-ARBA"/>
</dbReference>
<dbReference type="Gene3D" id="3.40.50.300">
    <property type="entry name" value="P-loop containing nucleotide triphosphate hydrolases"/>
    <property type="match status" value="1"/>
</dbReference>
<evidence type="ECO:0000256" key="7">
    <source>
        <dbReference type="ARBA" id="ARBA00023136"/>
    </source>
</evidence>
<dbReference type="PROSITE" id="PS00211">
    <property type="entry name" value="ABC_TRANSPORTER_1"/>
    <property type="match status" value="1"/>
</dbReference>
<dbReference type="KEGG" id="ctc:CTC_01702"/>
<dbReference type="PANTHER" id="PTHR42781:SF5">
    <property type="entry name" value="PUTRESCINE TRANSPORT ATP-BINDING PROTEIN POTG"/>
    <property type="match status" value="1"/>
</dbReference>
<dbReference type="GO" id="GO:0005524">
    <property type="term" value="F:ATP binding"/>
    <property type="evidence" value="ECO:0007669"/>
    <property type="project" value="UniProtKB-KW"/>
</dbReference>
<dbReference type="InterPro" id="IPR003593">
    <property type="entry name" value="AAA+_ATPase"/>
</dbReference>
<keyword evidence="3" id="KW-0997">Cell inner membrane</keyword>
<keyword evidence="10" id="KW-1185">Reference proteome</keyword>
<dbReference type="HOGENOM" id="CLU_000604_1_1_9"/>
<name>Q893V5_CLOTE</name>
<protein>
    <submittedName>
        <fullName evidence="9">ABC-transporter ATP-binding protein, iron(III)</fullName>
    </submittedName>
</protein>
<sequence>MGYLVIDNINKDINNTSILKDISFGISEGEFISILGPSGCGKTTLLRIISGLEDPTSGEIYLNNNIITNLSSGKRGFGFVFQNYVLFPNMTVEKNIGYGLYNKGLNKSEVNSKINYILDLIDITDVKNKYPGQLSGGQQQRVALGRALILSPKVLLLDEPLSALDAKIRESLRWEIKKIQKELKITTIMVTHDQEEALTLSDRIVVMEKCKVSQIGTPEEIYNNPKNKFVADFIGKVNILKTSNGMAKIIRPENIKYSACKKQGFIDCFIKNMEFKGAFYRLTLQMKGIKTTRILVDVMASEKEKLGLKENMDFYIELSNSLAISC</sequence>
<evidence type="ECO:0000313" key="9">
    <source>
        <dbReference type="EMBL" id="AAO36237.1"/>
    </source>
</evidence>
<dbReference type="AlphaFoldDB" id="Q893V5"/>
<organism evidence="9 10">
    <name type="scientific">Clostridium tetani (strain Massachusetts / E88)</name>
    <dbReference type="NCBI Taxonomy" id="212717"/>
    <lineage>
        <taxon>Bacteria</taxon>
        <taxon>Bacillati</taxon>
        <taxon>Bacillota</taxon>
        <taxon>Clostridia</taxon>
        <taxon>Eubacteriales</taxon>
        <taxon>Clostridiaceae</taxon>
        <taxon>Clostridium</taxon>
    </lineage>
</organism>
<dbReference type="SMART" id="SM00382">
    <property type="entry name" value="AAA"/>
    <property type="match status" value="1"/>
</dbReference>
<dbReference type="InterPro" id="IPR050093">
    <property type="entry name" value="ABC_SmlMolc_Importer"/>
</dbReference>
<dbReference type="PANTHER" id="PTHR42781">
    <property type="entry name" value="SPERMIDINE/PUTRESCINE IMPORT ATP-BINDING PROTEIN POTA"/>
    <property type="match status" value="1"/>
</dbReference>
<dbReference type="Pfam" id="PF00005">
    <property type="entry name" value="ABC_tran"/>
    <property type="match status" value="1"/>
</dbReference>
<dbReference type="PROSITE" id="PS50893">
    <property type="entry name" value="ABC_TRANSPORTER_2"/>
    <property type="match status" value="1"/>
</dbReference>
<accession>Q893V5</accession>
<dbReference type="InterPro" id="IPR017871">
    <property type="entry name" value="ABC_transporter-like_CS"/>
</dbReference>
<keyword evidence="4" id="KW-0547">Nucleotide-binding</keyword>
<dbReference type="STRING" id="212717.CTC_01702"/>
<dbReference type="GO" id="GO:0140359">
    <property type="term" value="F:ABC-type transporter activity"/>
    <property type="evidence" value="ECO:0007669"/>
    <property type="project" value="UniProtKB-ARBA"/>
</dbReference>
<evidence type="ECO:0000256" key="5">
    <source>
        <dbReference type="ARBA" id="ARBA00022840"/>
    </source>
</evidence>
<dbReference type="InterPro" id="IPR003439">
    <property type="entry name" value="ABC_transporter-like_ATP-bd"/>
</dbReference>
<evidence type="ECO:0000256" key="2">
    <source>
        <dbReference type="ARBA" id="ARBA00022475"/>
    </source>
</evidence>
<dbReference type="RefSeq" id="WP_011099897.1">
    <property type="nucleotide sequence ID" value="NC_004557.1"/>
</dbReference>
<evidence type="ECO:0000313" key="10">
    <source>
        <dbReference type="Proteomes" id="UP000001412"/>
    </source>
</evidence>
<dbReference type="Gene3D" id="2.40.50.100">
    <property type="match status" value="1"/>
</dbReference>
<keyword evidence="6" id="KW-1278">Translocase</keyword>